<dbReference type="InterPro" id="IPR050300">
    <property type="entry name" value="GDXG_lipolytic_enzyme"/>
</dbReference>
<evidence type="ECO:0000256" key="1">
    <source>
        <dbReference type="ARBA" id="ARBA00022801"/>
    </source>
</evidence>
<sequence length="341" mass="37275">MSSESREKLPKQPLHPSIIPKLDPEYIKFHNDVLQYITPPHTIPWDPSIRNAPAVPGSTEPLKVGKTKDFDLSFTDMRSFTPEGEAPSDGWPVFIFFHGGGWTLGSIASETTFATNMCVRAKCVVISVNYRLAPEHKYPIAVEDAVESLQWVLKNGKTELNIDTSRIAVGGSSSGGNLATILTLKVNEPTFTPPLSAPLVFQLLVVPVTDNTASDGPGGLWEENKHTPWLGPERMNWFKSFYLPNEEDWTKWDASPIFAPVELLAKAPNAWIGVGELDILRDDGVQYGEKLRKVGVKEVETVIYKGGPHPIMAMDGALAVKLGAQLITDAANALSKAFGTA</sequence>
<organism evidence="3 4">
    <name type="scientific">Gymnopus androsaceus JB14</name>
    <dbReference type="NCBI Taxonomy" id="1447944"/>
    <lineage>
        <taxon>Eukaryota</taxon>
        <taxon>Fungi</taxon>
        <taxon>Dikarya</taxon>
        <taxon>Basidiomycota</taxon>
        <taxon>Agaricomycotina</taxon>
        <taxon>Agaricomycetes</taxon>
        <taxon>Agaricomycetidae</taxon>
        <taxon>Agaricales</taxon>
        <taxon>Marasmiineae</taxon>
        <taxon>Omphalotaceae</taxon>
        <taxon>Gymnopus</taxon>
    </lineage>
</organism>
<dbReference type="Proteomes" id="UP000799118">
    <property type="component" value="Unassembled WGS sequence"/>
</dbReference>
<gene>
    <name evidence="3" type="ORF">BT96DRAFT_953194</name>
</gene>
<dbReference type="OrthoDB" id="408631at2759"/>
<keyword evidence="4" id="KW-1185">Reference proteome</keyword>
<proteinExistence type="predicted"/>
<protein>
    <recommendedName>
        <fullName evidence="2">Alpha/beta hydrolase fold-3 domain-containing protein</fullName>
    </recommendedName>
</protein>
<dbReference type="AlphaFoldDB" id="A0A6A4IIK1"/>
<dbReference type="Gene3D" id="3.40.50.1820">
    <property type="entry name" value="alpha/beta hydrolase"/>
    <property type="match status" value="1"/>
</dbReference>
<dbReference type="PANTHER" id="PTHR48081:SF8">
    <property type="entry name" value="ALPHA_BETA HYDROLASE FOLD-3 DOMAIN-CONTAINING PROTEIN-RELATED"/>
    <property type="match status" value="1"/>
</dbReference>
<dbReference type="SUPFAM" id="SSF53474">
    <property type="entry name" value="alpha/beta-Hydrolases"/>
    <property type="match status" value="1"/>
</dbReference>
<dbReference type="InterPro" id="IPR029058">
    <property type="entry name" value="AB_hydrolase_fold"/>
</dbReference>
<name>A0A6A4IIK1_9AGAR</name>
<dbReference type="Pfam" id="PF07859">
    <property type="entry name" value="Abhydrolase_3"/>
    <property type="match status" value="1"/>
</dbReference>
<reference evidence="3" key="1">
    <citation type="journal article" date="2019" name="Environ. Microbiol.">
        <title>Fungal ecological strategies reflected in gene transcription - a case study of two litter decomposers.</title>
        <authorList>
            <person name="Barbi F."/>
            <person name="Kohler A."/>
            <person name="Barry K."/>
            <person name="Baskaran P."/>
            <person name="Daum C."/>
            <person name="Fauchery L."/>
            <person name="Ihrmark K."/>
            <person name="Kuo A."/>
            <person name="LaButti K."/>
            <person name="Lipzen A."/>
            <person name="Morin E."/>
            <person name="Grigoriev I.V."/>
            <person name="Henrissat B."/>
            <person name="Lindahl B."/>
            <person name="Martin F."/>
        </authorList>
    </citation>
    <scope>NUCLEOTIDE SEQUENCE</scope>
    <source>
        <strain evidence="3">JB14</strain>
    </source>
</reference>
<evidence type="ECO:0000313" key="3">
    <source>
        <dbReference type="EMBL" id="KAE9409800.1"/>
    </source>
</evidence>
<evidence type="ECO:0000259" key="2">
    <source>
        <dbReference type="Pfam" id="PF07859"/>
    </source>
</evidence>
<dbReference type="InterPro" id="IPR013094">
    <property type="entry name" value="AB_hydrolase_3"/>
</dbReference>
<accession>A0A6A4IIK1</accession>
<evidence type="ECO:0000313" key="4">
    <source>
        <dbReference type="Proteomes" id="UP000799118"/>
    </source>
</evidence>
<dbReference type="GO" id="GO:0016787">
    <property type="term" value="F:hydrolase activity"/>
    <property type="evidence" value="ECO:0007669"/>
    <property type="project" value="UniProtKB-KW"/>
</dbReference>
<dbReference type="EMBL" id="ML769386">
    <property type="protein sequence ID" value="KAE9409800.1"/>
    <property type="molecule type" value="Genomic_DNA"/>
</dbReference>
<dbReference type="PANTHER" id="PTHR48081">
    <property type="entry name" value="AB HYDROLASE SUPERFAMILY PROTEIN C4A8.06C"/>
    <property type="match status" value="1"/>
</dbReference>
<feature type="domain" description="Alpha/beta hydrolase fold-3" evidence="2">
    <location>
        <begin position="95"/>
        <end position="311"/>
    </location>
</feature>
<keyword evidence="1" id="KW-0378">Hydrolase</keyword>